<dbReference type="Pfam" id="PF00055">
    <property type="entry name" value="Laminin_N"/>
    <property type="match status" value="1"/>
</dbReference>
<dbReference type="FunFam" id="2.10.25.10:FF:000084">
    <property type="entry name" value="Laminin subunit alpha 3"/>
    <property type="match status" value="1"/>
</dbReference>
<dbReference type="FunFam" id="2.60.120.200:FF:000150">
    <property type="entry name" value="Laminin subunit alpha 5"/>
    <property type="match status" value="1"/>
</dbReference>
<evidence type="ECO:0000256" key="1">
    <source>
        <dbReference type="ARBA" id="ARBA00004302"/>
    </source>
</evidence>
<feature type="disulfide bond" evidence="14">
    <location>
        <begin position="1434"/>
        <end position="1443"/>
    </location>
</feature>
<evidence type="ECO:0000256" key="2">
    <source>
        <dbReference type="ARBA" id="ARBA00022525"/>
    </source>
</evidence>
<keyword evidence="24" id="KW-1185">Reference proteome</keyword>
<dbReference type="FunFam" id="2.10.25.10:FF:000033">
    <property type="entry name" value="Laminin subunit alpha 2"/>
    <property type="match status" value="1"/>
</dbReference>
<dbReference type="EMBL" id="AFYH01028846">
    <property type="status" value="NOT_ANNOTATED_CDS"/>
    <property type="molecule type" value="Genomic_DNA"/>
</dbReference>
<keyword evidence="6" id="KW-0084">Basement membrane</keyword>
<dbReference type="SUPFAM" id="SSF57196">
    <property type="entry name" value="EGF/Laminin"/>
    <property type="match status" value="12"/>
</dbReference>
<dbReference type="PROSITE" id="PS51115">
    <property type="entry name" value="LAMININ_IVA"/>
    <property type="match status" value="1"/>
</dbReference>
<feature type="disulfide bond" evidence="14">
    <location>
        <begin position="503"/>
        <end position="512"/>
    </location>
</feature>
<feature type="disulfide bond" evidence="14">
    <location>
        <begin position="1276"/>
        <end position="1293"/>
    </location>
</feature>
<evidence type="ECO:0000256" key="15">
    <source>
        <dbReference type="SAM" id="Coils"/>
    </source>
</evidence>
<dbReference type="Proteomes" id="UP000008672">
    <property type="component" value="Unassembled WGS sequence"/>
</dbReference>
<feature type="disulfide bond" evidence="14">
    <location>
        <begin position="1415"/>
        <end position="1432"/>
    </location>
</feature>
<dbReference type="InterPro" id="IPR009254">
    <property type="entry name" value="Laminin_aI"/>
</dbReference>
<evidence type="ECO:0000313" key="23">
    <source>
        <dbReference type="Ensembl" id="ENSLACP00000018556.1"/>
    </source>
</evidence>
<organism evidence="23 24">
    <name type="scientific">Latimeria chalumnae</name>
    <name type="common">Coelacanth</name>
    <dbReference type="NCBI Taxonomy" id="7897"/>
    <lineage>
        <taxon>Eukaryota</taxon>
        <taxon>Metazoa</taxon>
        <taxon>Chordata</taxon>
        <taxon>Craniata</taxon>
        <taxon>Vertebrata</taxon>
        <taxon>Euteleostomi</taxon>
        <taxon>Coelacanthiformes</taxon>
        <taxon>Coelacanthidae</taxon>
        <taxon>Latimeria</taxon>
    </lineage>
</organism>
<dbReference type="InterPro" id="IPR000034">
    <property type="entry name" value="Laminin_IV"/>
</dbReference>
<dbReference type="FunFam" id="2.60.120.260:FF:000092">
    <property type="entry name" value="Laminin subunit alpha-3"/>
    <property type="match status" value="1"/>
</dbReference>
<comment type="caution">
    <text evidence="12">Lacks conserved residue(s) required for the propagation of feature annotation.</text>
</comment>
<keyword evidence="4 16" id="KW-0732">Signal</keyword>
<evidence type="ECO:0000256" key="6">
    <source>
        <dbReference type="ARBA" id="ARBA00022869"/>
    </source>
</evidence>
<feature type="domain" description="Laminin EGF-like" evidence="19">
    <location>
        <begin position="483"/>
        <end position="527"/>
    </location>
</feature>
<evidence type="ECO:0000256" key="11">
    <source>
        <dbReference type="ARBA" id="ARBA00023292"/>
    </source>
</evidence>
<dbReference type="SMART" id="SM00180">
    <property type="entry name" value="EGF_Lam"/>
    <property type="match status" value="14"/>
</dbReference>
<dbReference type="Ensembl" id="ENSLACT00000018689.1">
    <property type="protein sequence ID" value="ENSLACP00000018556.1"/>
    <property type="gene ID" value="ENSLACG00000016338.2"/>
</dbReference>
<dbReference type="FunFam" id="2.10.25.10:FF:000388">
    <property type="entry name" value="Laminin subunit alpha"/>
    <property type="match status" value="1"/>
</dbReference>
<evidence type="ECO:0000256" key="12">
    <source>
        <dbReference type="PROSITE-ProRule" id="PRU00076"/>
    </source>
</evidence>
<dbReference type="InterPro" id="IPR008211">
    <property type="entry name" value="Laminin_N"/>
</dbReference>
<dbReference type="InterPro" id="IPR001791">
    <property type="entry name" value="Laminin_G"/>
</dbReference>
<dbReference type="EMBL" id="AFYH01028852">
    <property type="status" value="NOT_ANNOTATED_CDS"/>
    <property type="molecule type" value="Genomic_DNA"/>
</dbReference>
<dbReference type="FunFam" id="2.10.25.10:FF:000034">
    <property type="entry name" value="Laminin subunit alpha 3"/>
    <property type="match status" value="1"/>
</dbReference>
<keyword evidence="8 15" id="KW-0175">Coiled coil</keyword>
<dbReference type="FunFam" id="2.10.25.10:FF:000069">
    <property type="entry name" value="Laminin subunit alpha 1"/>
    <property type="match status" value="1"/>
</dbReference>
<reference evidence="23" key="3">
    <citation type="submission" date="2025-09" db="UniProtKB">
        <authorList>
            <consortium name="Ensembl"/>
        </authorList>
    </citation>
    <scope>IDENTIFICATION</scope>
</reference>
<dbReference type="Pfam" id="PF00053">
    <property type="entry name" value="EGF_laminin"/>
    <property type="match status" value="13"/>
</dbReference>
<feature type="domain" description="Laminin IV type A" evidence="21">
    <location>
        <begin position="1484"/>
        <end position="1662"/>
    </location>
</feature>
<comment type="subcellular location">
    <subcellularLocation>
        <location evidence="1">Secreted</location>
        <location evidence="1">Extracellular space</location>
        <location evidence="1">Extracellular matrix</location>
        <location evidence="1">Basement membrane</location>
    </subcellularLocation>
</comment>
<dbReference type="GO" id="GO:0045995">
    <property type="term" value="P:regulation of embryonic development"/>
    <property type="evidence" value="ECO:0007669"/>
    <property type="project" value="InterPro"/>
</dbReference>
<dbReference type="GO" id="GO:0005576">
    <property type="term" value="C:extracellular region"/>
    <property type="evidence" value="ECO:0007669"/>
    <property type="project" value="UniProtKB-ARBA"/>
</dbReference>
<dbReference type="FunCoup" id="H3B9I5">
    <property type="interactions" value="728"/>
</dbReference>
<dbReference type="EMBL" id="AFYH01028845">
    <property type="status" value="NOT_ANNOTATED_CDS"/>
    <property type="molecule type" value="Genomic_DNA"/>
</dbReference>
<reference evidence="23" key="2">
    <citation type="submission" date="2025-08" db="UniProtKB">
        <authorList>
            <consortium name="Ensembl"/>
        </authorList>
    </citation>
    <scope>IDENTIFICATION</scope>
</reference>
<dbReference type="Gene3D" id="2.60.120.200">
    <property type="match status" value="5"/>
</dbReference>
<feature type="coiled-coil region" evidence="15">
    <location>
        <begin position="2001"/>
        <end position="2174"/>
    </location>
</feature>
<feature type="domain" description="Laminin EGF-like" evidence="19">
    <location>
        <begin position="1696"/>
        <end position="1742"/>
    </location>
</feature>
<dbReference type="FunFam" id="2.10.25.10:FF:000188">
    <property type="entry name" value="Laminin subunit gamma 2"/>
    <property type="match status" value="1"/>
</dbReference>
<feature type="domain" description="Laminin G" evidence="17">
    <location>
        <begin position="3015"/>
        <end position="3181"/>
    </location>
</feature>
<feature type="signal peptide" evidence="16">
    <location>
        <begin position="1"/>
        <end position="32"/>
    </location>
</feature>
<feature type="domain" description="Laminin G" evidence="17">
    <location>
        <begin position="2787"/>
        <end position="2949"/>
    </location>
</feature>
<feature type="disulfide bond" evidence="14">
    <location>
        <begin position="1715"/>
        <end position="1724"/>
    </location>
</feature>
<dbReference type="CDD" id="cd00110">
    <property type="entry name" value="LamG"/>
    <property type="match status" value="5"/>
</dbReference>
<evidence type="ECO:0000259" key="17">
    <source>
        <dbReference type="PROSITE" id="PS50025"/>
    </source>
</evidence>
<evidence type="ECO:0000256" key="13">
    <source>
        <dbReference type="PROSITE-ProRule" id="PRU00206"/>
    </source>
</evidence>
<keyword evidence="9 12" id="KW-1015">Disulfide bond</keyword>
<dbReference type="SMART" id="SM00282">
    <property type="entry name" value="LamG"/>
    <property type="match status" value="5"/>
</dbReference>
<dbReference type="EMBL" id="AFYH01028851">
    <property type="status" value="NOT_ANNOTATED_CDS"/>
    <property type="molecule type" value="Genomic_DNA"/>
</dbReference>
<dbReference type="GO" id="GO:0009887">
    <property type="term" value="P:animal organ morphogenesis"/>
    <property type="evidence" value="ECO:0007669"/>
    <property type="project" value="TreeGrafter"/>
</dbReference>
<dbReference type="InterPro" id="IPR000742">
    <property type="entry name" value="EGF"/>
</dbReference>
<dbReference type="InterPro" id="IPR013320">
    <property type="entry name" value="ConA-like_dom_sf"/>
</dbReference>
<feature type="disulfide bond" evidence="12">
    <location>
        <begin position="578"/>
        <end position="595"/>
    </location>
</feature>
<dbReference type="PROSITE" id="PS50025">
    <property type="entry name" value="LAM_G_DOMAIN"/>
    <property type="match status" value="4"/>
</dbReference>
<feature type="domain" description="Laminin EGF-like" evidence="19">
    <location>
        <begin position="528"/>
        <end position="580"/>
    </location>
</feature>
<evidence type="ECO:0000256" key="7">
    <source>
        <dbReference type="ARBA" id="ARBA00022889"/>
    </source>
</evidence>
<evidence type="ECO:0000256" key="9">
    <source>
        <dbReference type="ARBA" id="ARBA00023157"/>
    </source>
</evidence>
<dbReference type="PRINTS" id="PR00011">
    <property type="entry name" value="EGFLAMININ"/>
</dbReference>
<evidence type="ECO:0000256" key="5">
    <source>
        <dbReference type="ARBA" id="ARBA00022737"/>
    </source>
</evidence>
<feature type="coiled-coil region" evidence="15">
    <location>
        <begin position="2228"/>
        <end position="2283"/>
    </location>
</feature>
<dbReference type="InParanoid" id="H3B9I5"/>
<dbReference type="InterPro" id="IPR002049">
    <property type="entry name" value="LE_dom"/>
</dbReference>
<dbReference type="SMART" id="SM00181">
    <property type="entry name" value="EGF"/>
    <property type="match status" value="6"/>
</dbReference>
<dbReference type="GO" id="GO:0005604">
    <property type="term" value="C:basement membrane"/>
    <property type="evidence" value="ECO:0007669"/>
    <property type="project" value="UniProtKB-SubCell"/>
</dbReference>
<feature type="disulfide bond" evidence="14">
    <location>
        <begin position="549"/>
        <end position="558"/>
    </location>
</feature>
<feature type="disulfide bond" evidence="14">
    <location>
        <begin position="530"/>
        <end position="547"/>
    </location>
</feature>
<feature type="coiled-coil region" evidence="15">
    <location>
        <begin position="1845"/>
        <end position="1920"/>
    </location>
</feature>
<feature type="disulfide bond" evidence="14">
    <location>
        <begin position="1274"/>
        <end position="1286"/>
    </location>
</feature>
<reference evidence="24" key="1">
    <citation type="submission" date="2011-08" db="EMBL/GenBank/DDBJ databases">
        <title>The draft genome of Latimeria chalumnae.</title>
        <authorList>
            <person name="Di Palma F."/>
            <person name="Alfoldi J."/>
            <person name="Johnson J."/>
            <person name="Berlin A."/>
            <person name="Gnerre S."/>
            <person name="Jaffe D."/>
            <person name="MacCallum I."/>
            <person name="Young S."/>
            <person name="Walker B.J."/>
            <person name="Lander E."/>
            <person name="Lindblad-Toh K."/>
        </authorList>
    </citation>
    <scope>NUCLEOTIDE SEQUENCE [LARGE SCALE GENOMIC DNA]</scope>
    <source>
        <strain evidence="24">Wild caught</strain>
    </source>
</reference>
<dbReference type="Pfam" id="PF02210">
    <property type="entry name" value="Laminin_G_2"/>
    <property type="match status" value="5"/>
</dbReference>
<dbReference type="Bgee" id="ENSLACG00000016338">
    <property type="expression patterns" value="Expressed in pectoral fin and 6 other cell types or tissues"/>
</dbReference>
<dbReference type="GO" id="GO:0007155">
    <property type="term" value="P:cell adhesion"/>
    <property type="evidence" value="ECO:0007669"/>
    <property type="project" value="UniProtKB-KW"/>
</dbReference>
<dbReference type="SMART" id="SM00136">
    <property type="entry name" value="LamNT"/>
    <property type="match status" value="1"/>
</dbReference>
<dbReference type="Pfam" id="PF24973">
    <property type="entry name" value="EGF_LMN_ATRN"/>
    <property type="match status" value="1"/>
</dbReference>
<evidence type="ECO:0000256" key="3">
    <source>
        <dbReference type="ARBA" id="ARBA00022530"/>
    </source>
</evidence>
<evidence type="ECO:0000256" key="4">
    <source>
        <dbReference type="ARBA" id="ARBA00022729"/>
    </source>
</evidence>
<dbReference type="PROSITE" id="PS50050">
    <property type="entry name" value="TNFR_NGFR_2"/>
    <property type="match status" value="1"/>
</dbReference>
<proteinExistence type="predicted"/>
<feature type="domain" description="Laminin N-terminal" evidence="22">
    <location>
        <begin position="40"/>
        <end position="293"/>
    </location>
</feature>
<dbReference type="EMBL" id="AFYH01028848">
    <property type="status" value="NOT_ANNOTATED_CDS"/>
    <property type="molecule type" value="Genomic_DNA"/>
</dbReference>
<evidence type="ECO:0000259" key="19">
    <source>
        <dbReference type="PROSITE" id="PS50027"/>
    </source>
</evidence>
<dbReference type="PROSITE" id="PS01248">
    <property type="entry name" value="EGF_LAM_1"/>
    <property type="match status" value="6"/>
</dbReference>
<keyword evidence="11 14" id="KW-0424">Laminin EGF-like domain</keyword>
<feature type="domain" description="Laminin G" evidence="17">
    <location>
        <begin position="2616"/>
        <end position="2780"/>
    </location>
</feature>
<dbReference type="Pfam" id="PF00052">
    <property type="entry name" value="Laminin_B"/>
    <property type="match status" value="1"/>
</dbReference>
<evidence type="ECO:0000259" key="21">
    <source>
        <dbReference type="PROSITE" id="PS51115"/>
    </source>
</evidence>
<dbReference type="FunFam" id="2.10.25.10:FF:000083">
    <property type="entry name" value="Laminin subunit alpha"/>
    <property type="match status" value="2"/>
</dbReference>
<feature type="domain" description="Laminin EGF-like" evidence="19">
    <location>
        <begin position="1274"/>
        <end position="1319"/>
    </location>
</feature>
<keyword evidence="10" id="KW-0325">Glycoprotein</keyword>
<dbReference type="CDD" id="cd00055">
    <property type="entry name" value="EGF_Lam"/>
    <property type="match status" value="13"/>
</dbReference>
<dbReference type="Gene3D" id="2.60.120.260">
    <property type="entry name" value="Galactose-binding domain-like"/>
    <property type="match status" value="1"/>
</dbReference>
<feature type="domain" description="Laminin G" evidence="17">
    <location>
        <begin position="3188"/>
        <end position="3361"/>
    </location>
</feature>
<feature type="disulfide bond" evidence="14">
    <location>
        <begin position="1388"/>
        <end position="1397"/>
    </location>
</feature>
<dbReference type="Pfam" id="PF06009">
    <property type="entry name" value="Laminin_II"/>
    <property type="match status" value="1"/>
</dbReference>
<keyword evidence="3" id="KW-0272">Extracellular matrix</keyword>
<dbReference type="SMART" id="SM00281">
    <property type="entry name" value="LamB"/>
    <property type="match status" value="1"/>
</dbReference>
<dbReference type="PANTHER" id="PTHR10574">
    <property type="entry name" value="NETRIN/LAMININ-RELATED"/>
    <property type="match status" value="1"/>
</dbReference>
<evidence type="ECO:0000313" key="24">
    <source>
        <dbReference type="Proteomes" id="UP000008672"/>
    </source>
</evidence>
<feature type="disulfide bond" evidence="14">
    <location>
        <begin position="440"/>
        <end position="449"/>
    </location>
</feature>
<name>H3B9I5_LATCH</name>
<feature type="domain" description="EGF-like" evidence="18">
    <location>
        <begin position="567"/>
        <end position="607"/>
    </location>
</feature>
<dbReference type="InterPro" id="IPR010307">
    <property type="entry name" value="Laminin_dom_II"/>
</dbReference>
<dbReference type="GeneTree" id="ENSGT00940000155638"/>
<keyword evidence="5" id="KW-0677">Repeat</keyword>
<dbReference type="GO" id="GO:0009888">
    <property type="term" value="P:tissue development"/>
    <property type="evidence" value="ECO:0007669"/>
    <property type="project" value="TreeGrafter"/>
</dbReference>
<evidence type="ECO:0000259" key="18">
    <source>
        <dbReference type="PROSITE" id="PS50026"/>
    </source>
</evidence>
<feature type="disulfide bond" evidence="14">
    <location>
        <begin position="388"/>
        <end position="397"/>
    </location>
</feature>
<dbReference type="PROSITE" id="PS00022">
    <property type="entry name" value="EGF_1"/>
    <property type="match status" value="1"/>
</dbReference>
<dbReference type="GO" id="GO:0030334">
    <property type="term" value="P:regulation of cell migration"/>
    <property type="evidence" value="ECO:0007669"/>
    <property type="project" value="InterPro"/>
</dbReference>
<feature type="chain" id="PRO_5003581105" evidence="16">
    <location>
        <begin position="33"/>
        <end position="3364"/>
    </location>
</feature>
<keyword evidence="2" id="KW-0964">Secreted</keyword>
<dbReference type="EMBL" id="AFYH01028850">
    <property type="status" value="NOT_ANNOTATED_CDS"/>
    <property type="molecule type" value="Genomic_DNA"/>
</dbReference>
<evidence type="ECO:0000256" key="8">
    <source>
        <dbReference type="ARBA" id="ARBA00023054"/>
    </source>
</evidence>
<feature type="disulfide bond" evidence="14">
    <location>
        <begin position="1413"/>
        <end position="1425"/>
    </location>
</feature>
<accession>H3B9I5</accession>
<evidence type="ECO:0000256" key="10">
    <source>
        <dbReference type="ARBA" id="ARBA00023180"/>
    </source>
</evidence>
<dbReference type="EMBL" id="AFYH01028849">
    <property type="status" value="NOT_ANNOTATED_CDS"/>
    <property type="molecule type" value="Genomic_DNA"/>
</dbReference>
<dbReference type="PROSITE" id="PS50026">
    <property type="entry name" value="EGF_3"/>
    <property type="match status" value="1"/>
</dbReference>
<sequence length="3364" mass="372847">RMSNMARSKRGAAALLLLFTSLLSSSCHLGSAQSPADKVLGFSLHPPYFNLAERAKISATATCGEDELGRPKQELYCKLVGGPAAGVLSQTIQGQFCDYCNSSDPNKAHPVTNAVDGTERWWQSPPLSRGLTYNGVNVTLDLGQLLHVAYVLIKFANSPRPDLWVLERSVDYGRTYLPWQYFAHSQRDCIETFRKDASERITRDDDIVCTTEYSRIVPLENGEIVVSLVNGRPGAKNFIHSPVLQEFTKATNIRLRFLRTSTLLGHLISKAQRDPTVTRRYYYSIKDISVGGRCVCHGHAAVCNLRSPTNPLQCECQHNTCGESCDRCCPGYNQKPWRPAVADSANECEPCNCHGHASDCYYDAEVDRRQASLNIYRQHEGGGVCINCQHNTAGINCERCAVGYYRPYGVPKEAPDGCIPCRCNSDFTDGCEEGSGRCYCKPNFSGDNCDTCADGYYNFPSCIRIPVYPPPTKDPSAGDIKECRCNTAGTRPEACDTAGRCLCRSQVDGPQCDQCQSGYHSFPSCQACQCSLDGSDQSVCNPVTGQCSCQHGITGQRCDRCLSGAYDFPYCQGISSECDPAGTETNALAAHPGLCRCLLNVEGRYCNKCKPLYWNLAVENLQGCIECQCDVKGTISGIGECQQKDGKCYCKPNICTDSCETCKAGYFALETRNYFGCQGCRCDVGGSVGLMCSERSGTCQCRENIVGHTCKLPKNNYYFPDLHQMKFEIEDGTTPNGRAVRFGYDPQEFANFSWRGYAQMSPVQNEVRVTLHVEKSNLYLFRVILRYLNPGTETVSGHVTAYQSRPNTGPVQTKRIVFPPSKDPAFVTIPGSGFADPFPLTPGKWIVSIKAEGVLLDYLVLLPSDYYEAPILQVPVTEPCTYATYSGHTDENCLVYQHVPLDRFPFARGVDGFFITRGRRRREISARQPTPEHPEMADISGRQVELQLVLRVPQPGRYVVVLEYANEDEKLHSVNVIVSNSPGPVTRGRANLYSCKYSFLCRSVAIDDSNRIAVYELPVKVELLLQGTSLSFLLHKAYAIPVEEFSIEHIEPKVKCIATHGSFIVNSALCIPSMFETPPTALVLEPHRDGRLSSELRQYDPQASPLPSARENGVLLKSPQNEITFNTRVSNMGRYVVVIHFRQPEHPSFPVDVLVDGGRPWAGSFNASFCPHVFGCRDQVIAENRIELDVTDRDLSVTLKAPSTKTLTLDQILIVPADSYNPDLLNEKPLDKSSDFINNCGENSFYIDLVTSSKFCKDSARSLVAFYNNGALPCNCHDAGATSSTCNPMGGQCSCRPNVIGRNCTRCATGYYGFPYCRPCSCGRRLCDEISGQCICPPQTVMPKCEVCQKETFSYHPLLGCEGCNCSRTGIIDAAELECDRDTGQCKCSPRIAGRQCDHCAPGFYTFPDCYPCDCNKDGAQPDVCDPQTGKCLCKENVEGTKCNTCVRGSFYLDPDNPKGCTACFCFGITDQCHSTEKRRTKFVDMKNWKLETADKRPIPVVHNPASNTVVADVQELPATIHDLYWVAPSSYLGDRVSSYGGSLTYQVKSFGLPSEGMVLLDKRPDVQLTGLQMTIVNVDPNSPLPDRFYQRQVQLVEGNFRHATTNSPVSRKEMMMVLSGLEGLYIRALYFTETQRLSLGDVGLEETNASGSGSIASNVEVCSCPPAYGGDSCQQCTPGYYRENKGYYAGRCVPCQCNGHSNQCQDGSGICVNCQHSTTGSYCDRCKEGYFGNATYGSCDICLCPLSVPSNSFATGCRKVGATLQCLCKPGYTGQKCERCAPGYFGNPMKIGSVCRPCNCGNDGNPSSCDPLTGVCTNQEPKDISTDENCDHCDSCVSTLLDDLNRMDLKLQRIKSQLQNANSSSYALERMKKIEKLTRDTKDLLDIYRTNVESHRVKVNELESESMDLTQDLDALNDKAEVKSRKAQALLSDTDQVSLQAEGLLFKVQTVLKKIQDLLAQLQDTNADGGTLPSGDFAKKLAEAERMMREMRDRNFDNQRSVAQNEKTEAEDLLDHVRNELQKHLKENQKLSETISDQLTDYMAKLNDLKDVLNDAVDLTRQAEKNNRGNEMTMEDIKKRANDLKKQQVNVSDLLKMAENNLQQTNDLMKMLDQSKEEYEKLAAELDGAKLELMKKVKTVSESASKEPLVVKAEEHAKLLDDLAKQLEEAKKNTSTDDLVRCAVDAANSYENIVKAVKAAEEAANKSLAAANNALATVKAEDLPGKARKLKDEGDNLLDEAKKVKNKLKDVDTTLQRVQRDLRDAKDKKTALEKTLKAAQDRLNMINRGDIDNTINSAKEIAANANTTADNIMSRLSPILTDVENINNTYKGTQAKELDTILNATDATGSTVKDLVNRMPDLLKRLNSISDQMEPISNISENVNRIRELIQQARDAANKVAVPMRFNGSSGVEVHPPLDLDDLKAYTSLSLYLHRPLPRGDRQRRQVQDEGMFVMYFGNKNTSKDYIGITIKDDKLLGIYNFGGETVKLDINKAVSGSKTEDAAMNFVRFERIYQYAKLSYAEPGSNEVYEQTKKKSYEQNTLFNLDLSEVVFYVGGYPSDFTPPKELGSKFYVGCIELDMLNQNVFSLYNFKRTFNMNTTEVEPCKRKSTASDKFYFEGSGYAMAYTKETTKRGAFEQRIETTADNALLLFIEQGDSYLRIELENGYPIIRYKDESAIAKEEKGGIERINDGKEHTVSVILSPKDKKVVVLTNRKPFSVTYNFPQAFSVLYYYFGGVPSSIRKKYGIETPSFQGCASNIKNPNGISIFVETVGVSKRCSEDLKVIRSVGITRGGHLHLDSKNFTFPENFQVGFGFKTHHDGNLLNYKAQLNELGVYLEKGLLKLKTLSLQAPLQSSKNYTDGMMHYVSVMRSGNSLTLLVDDTAVGTSESVFKNQVSSAGQSNPIVIGSENFEGCISNVYIERSSEYPNVQDLAKNEGKQNASLGVCKNETLNNEPYLIKVKQARNRVSYKTEKLEKVHADKEKEIRLNNQENAKPEMQGCALSSHPEAIGSSYQFGESSASRLEYDFTPKSLKDKRLSFSLDVRTVSTEGLIFYVANEAQTSHVALYLSSGRLVFTLGAGKRKIRVKSKGKYNDGKWHTVAFSRDGKKLHLIIDGLRSHSKSLTRDISLDIRSPFLLGAVPSLNMQYMPKSSFLGCIKNFKADGLMHTPSKTFGVTPCFDGHFETGAYFSAEGGHVVLDDAFIVGSNFELLFDIRPRVQNGILFHISNQNGDYLSLYMYKGKVTVHVNNGAGEFSTSVTPQHYICDGNWHKIAVFKRGNTVQLDVDTQNNHTIGPFGSQSTDTKDSLYVGGIPDTAVTPWLPTRTSYVGCLRNVKINEKLVSFTKVAAVHGAVSLSRCPAS</sequence>
<feature type="domain" description="Laminin EGF-like" evidence="19">
    <location>
        <begin position="1413"/>
        <end position="1463"/>
    </location>
</feature>
<dbReference type="EMBL" id="AFYH01028844">
    <property type="status" value="NOT_ANNOTATED_CDS"/>
    <property type="molecule type" value="Genomic_DNA"/>
</dbReference>
<evidence type="ECO:0000256" key="14">
    <source>
        <dbReference type="PROSITE-ProRule" id="PRU00460"/>
    </source>
</evidence>
<dbReference type="GO" id="GO:0030155">
    <property type="term" value="P:regulation of cell adhesion"/>
    <property type="evidence" value="ECO:0007669"/>
    <property type="project" value="InterPro"/>
</dbReference>
<dbReference type="Pfam" id="PF06008">
    <property type="entry name" value="Laminin_I"/>
    <property type="match status" value="1"/>
</dbReference>
<feature type="disulfide bond" evidence="14">
    <location>
        <begin position="1295"/>
        <end position="1304"/>
    </location>
</feature>
<feature type="domain" description="Laminin EGF-like" evidence="19">
    <location>
        <begin position="1364"/>
        <end position="1412"/>
    </location>
</feature>
<dbReference type="eggNOG" id="KOG0161">
    <property type="taxonomic scope" value="Eukaryota"/>
</dbReference>
<feature type="domain" description="Laminin EGF-like" evidence="19">
    <location>
        <begin position="421"/>
        <end position="464"/>
    </location>
</feature>
<dbReference type="InterPro" id="IPR050440">
    <property type="entry name" value="Laminin/Netrin_ECM"/>
</dbReference>
<dbReference type="FunFam" id="2.10.25.10:FF:000090">
    <property type="entry name" value="laminin subunit alpha"/>
    <property type="match status" value="1"/>
</dbReference>
<dbReference type="GO" id="GO:0007411">
    <property type="term" value="P:axon guidance"/>
    <property type="evidence" value="ECO:0007669"/>
    <property type="project" value="TreeGrafter"/>
</dbReference>
<protein>
    <submittedName>
        <fullName evidence="23">Laminin subunit alpha 3</fullName>
    </submittedName>
</protein>
<evidence type="ECO:0000256" key="16">
    <source>
        <dbReference type="SAM" id="SignalP"/>
    </source>
</evidence>
<dbReference type="OMA" id="GECKCLT"/>
<feature type="disulfide bond" evidence="12">
    <location>
        <begin position="597"/>
        <end position="606"/>
    </location>
</feature>
<dbReference type="PROSITE" id="PS50027">
    <property type="entry name" value="EGF_LAM_2"/>
    <property type="match status" value="9"/>
</dbReference>
<gene>
    <name evidence="23" type="primary">LAMA3</name>
</gene>
<dbReference type="Gene3D" id="2.10.25.10">
    <property type="entry name" value="Laminin"/>
    <property type="match status" value="12"/>
</dbReference>
<dbReference type="HOGENOM" id="CLU_000301_1_0_1"/>
<feature type="disulfide bond" evidence="14">
    <location>
        <begin position="1769"/>
        <end position="1778"/>
    </location>
</feature>
<dbReference type="InterPro" id="IPR001368">
    <property type="entry name" value="TNFR/NGFR_Cys_rich_reg"/>
</dbReference>
<feature type="domain" description="Laminin EGF-like" evidence="19">
    <location>
        <begin position="351"/>
        <end position="420"/>
    </location>
</feature>
<feature type="repeat" description="TNFR-Cys" evidence="13">
    <location>
        <begin position="1676"/>
        <end position="1724"/>
    </location>
</feature>
<dbReference type="PANTHER" id="PTHR10574:SF406">
    <property type="entry name" value="LAMININ SUBUNIT ALPHA 5"/>
    <property type="match status" value="1"/>
</dbReference>
<dbReference type="EMBL" id="AFYH01028843">
    <property type="status" value="NOT_ANNOTATED_CDS"/>
    <property type="molecule type" value="Genomic_DNA"/>
</dbReference>
<dbReference type="STRING" id="7897.ENSLACP00000018556"/>
<dbReference type="InterPro" id="IPR056863">
    <property type="entry name" value="LMN_ATRN_NET-like_EGF"/>
</dbReference>
<dbReference type="eggNOG" id="KOG1836">
    <property type="taxonomic scope" value="Eukaryota"/>
</dbReference>
<dbReference type="FunFam" id="2.10.25.10:FF:000209">
    <property type="entry name" value="Laminin subunit alpha 5"/>
    <property type="match status" value="1"/>
</dbReference>
<dbReference type="GO" id="GO:0005201">
    <property type="term" value="F:extracellular matrix structural constituent"/>
    <property type="evidence" value="ECO:0007669"/>
    <property type="project" value="TreeGrafter"/>
</dbReference>
<feature type="disulfide bond" evidence="14">
    <location>
        <begin position="528"/>
        <end position="540"/>
    </location>
</feature>
<evidence type="ECO:0000259" key="20">
    <source>
        <dbReference type="PROSITE" id="PS50050"/>
    </source>
</evidence>
<feature type="domain" description="TNFR-Cys" evidence="20">
    <location>
        <begin position="1676"/>
        <end position="1724"/>
    </location>
</feature>
<feature type="domain" description="Laminin EGF-like" evidence="19">
    <location>
        <begin position="1743"/>
        <end position="1798"/>
    </location>
</feature>
<evidence type="ECO:0000259" key="22">
    <source>
        <dbReference type="PROSITE" id="PS51117"/>
    </source>
</evidence>
<dbReference type="GO" id="GO:0005102">
    <property type="term" value="F:signaling receptor binding"/>
    <property type="evidence" value="ECO:0007669"/>
    <property type="project" value="InterPro"/>
</dbReference>
<dbReference type="SUPFAM" id="SSF49899">
    <property type="entry name" value="Concanavalin A-like lectins/glucanases"/>
    <property type="match status" value="5"/>
</dbReference>
<keyword evidence="7" id="KW-0130">Cell adhesion</keyword>
<keyword evidence="12" id="KW-0245">EGF-like domain</keyword>
<dbReference type="EMBL" id="AFYH01028847">
    <property type="status" value="NOT_ANNOTATED_CDS"/>
    <property type="molecule type" value="Genomic_DNA"/>
</dbReference>
<dbReference type="PROSITE" id="PS51117">
    <property type="entry name" value="LAMININ_NTER"/>
    <property type="match status" value="1"/>
</dbReference>
<feature type="disulfide bond" evidence="14">
    <location>
        <begin position="483"/>
        <end position="495"/>
    </location>
</feature>